<proteinExistence type="predicted"/>
<dbReference type="AlphaFoldDB" id="A0A0A9CBA0"/>
<protein>
    <submittedName>
        <fullName evidence="1">Uncharacterized protein</fullName>
    </submittedName>
</protein>
<name>A0A0A9CBA0_ARUDO</name>
<dbReference type="EMBL" id="GBRH01224321">
    <property type="protein sequence ID" value="JAD73574.1"/>
    <property type="molecule type" value="Transcribed_RNA"/>
</dbReference>
<sequence>MVLPSQIFHFQINLLVLLQIFC</sequence>
<organism evidence="1">
    <name type="scientific">Arundo donax</name>
    <name type="common">Giant reed</name>
    <name type="synonym">Donax arundinaceus</name>
    <dbReference type="NCBI Taxonomy" id="35708"/>
    <lineage>
        <taxon>Eukaryota</taxon>
        <taxon>Viridiplantae</taxon>
        <taxon>Streptophyta</taxon>
        <taxon>Embryophyta</taxon>
        <taxon>Tracheophyta</taxon>
        <taxon>Spermatophyta</taxon>
        <taxon>Magnoliopsida</taxon>
        <taxon>Liliopsida</taxon>
        <taxon>Poales</taxon>
        <taxon>Poaceae</taxon>
        <taxon>PACMAD clade</taxon>
        <taxon>Arundinoideae</taxon>
        <taxon>Arundineae</taxon>
        <taxon>Arundo</taxon>
    </lineage>
</organism>
<evidence type="ECO:0000313" key="1">
    <source>
        <dbReference type="EMBL" id="JAD73574.1"/>
    </source>
</evidence>
<accession>A0A0A9CBA0</accession>
<reference evidence="1" key="2">
    <citation type="journal article" date="2015" name="Data Brief">
        <title>Shoot transcriptome of the giant reed, Arundo donax.</title>
        <authorList>
            <person name="Barrero R.A."/>
            <person name="Guerrero F.D."/>
            <person name="Moolhuijzen P."/>
            <person name="Goolsby J.A."/>
            <person name="Tidwell J."/>
            <person name="Bellgard S.E."/>
            <person name="Bellgard M.I."/>
        </authorList>
    </citation>
    <scope>NUCLEOTIDE SEQUENCE</scope>
    <source>
        <tissue evidence="1">Shoot tissue taken approximately 20 cm above the soil surface</tissue>
    </source>
</reference>
<reference evidence="1" key="1">
    <citation type="submission" date="2014-09" db="EMBL/GenBank/DDBJ databases">
        <authorList>
            <person name="Magalhaes I.L.F."/>
            <person name="Oliveira U."/>
            <person name="Santos F.R."/>
            <person name="Vidigal T.H.D.A."/>
            <person name="Brescovit A.D."/>
            <person name="Santos A.J."/>
        </authorList>
    </citation>
    <scope>NUCLEOTIDE SEQUENCE</scope>
    <source>
        <tissue evidence="1">Shoot tissue taken approximately 20 cm above the soil surface</tissue>
    </source>
</reference>